<feature type="region of interest" description="Disordered" evidence="1">
    <location>
        <begin position="74"/>
        <end position="93"/>
    </location>
</feature>
<feature type="compositionally biased region" description="Basic and acidic residues" evidence="1">
    <location>
        <begin position="278"/>
        <end position="290"/>
    </location>
</feature>
<feature type="region of interest" description="Disordered" evidence="1">
    <location>
        <begin position="396"/>
        <end position="466"/>
    </location>
</feature>
<feature type="compositionally biased region" description="Basic and acidic residues" evidence="1">
    <location>
        <begin position="179"/>
        <end position="197"/>
    </location>
</feature>
<dbReference type="EMBL" id="JAQMWT010000157">
    <property type="protein sequence ID" value="KAJ8608899.1"/>
    <property type="molecule type" value="Genomic_DNA"/>
</dbReference>
<organism evidence="2 3">
    <name type="scientific">Chrysophaeum taylorii</name>
    <dbReference type="NCBI Taxonomy" id="2483200"/>
    <lineage>
        <taxon>Eukaryota</taxon>
        <taxon>Sar</taxon>
        <taxon>Stramenopiles</taxon>
        <taxon>Ochrophyta</taxon>
        <taxon>Pelagophyceae</taxon>
        <taxon>Pelagomonadales</taxon>
        <taxon>Pelagomonadaceae</taxon>
        <taxon>Chrysophaeum</taxon>
    </lineage>
</organism>
<proteinExistence type="predicted"/>
<feature type="compositionally biased region" description="Polar residues" evidence="1">
    <location>
        <begin position="426"/>
        <end position="436"/>
    </location>
</feature>
<feature type="region of interest" description="Disordered" evidence="1">
    <location>
        <begin position="1"/>
        <end position="45"/>
    </location>
</feature>
<name>A0AAD7XPJ8_9STRA</name>
<dbReference type="Proteomes" id="UP001230188">
    <property type="component" value="Unassembled WGS sequence"/>
</dbReference>
<evidence type="ECO:0000256" key="1">
    <source>
        <dbReference type="SAM" id="MobiDB-lite"/>
    </source>
</evidence>
<reference evidence="2" key="1">
    <citation type="submission" date="2023-01" db="EMBL/GenBank/DDBJ databases">
        <title>Metagenome sequencing of chrysophaentin producing Chrysophaeum taylorii.</title>
        <authorList>
            <person name="Davison J."/>
            <person name="Bewley C."/>
        </authorList>
    </citation>
    <scope>NUCLEOTIDE SEQUENCE</scope>
    <source>
        <strain evidence="2">NIES-1699</strain>
    </source>
</reference>
<evidence type="ECO:0000313" key="2">
    <source>
        <dbReference type="EMBL" id="KAJ8608899.1"/>
    </source>
</evidence>
<feature type="region of interest" description="Disordered" evidence="1">
    <location>
        <begin position="311"/>
        <end position="352"/>
    </location>
</feature>
<comment type="caution">
    <text evidence="2">The sequence shown here is derived from an EMBL/GenBank/DDBJ whole genome shotgun (WGS) entry which is preliminary data.</text>
</comment>
<evidence type="ECO:0000313" key="3">
    <source>
        <dbReference type="Proteomes" id="UP001230188"/>
    </source>
</evidence>
<feature type="compositionally biased region" description="Basic and acidic residues" evidence="1">
    <location>
        <begin position="339"/>
        <end position="352"/>
    </location>
</feature>
<feature type="compositionally biased region" description="Polar residues" evidence="1">
    <location>
        <begin position="400"/>
        <end position="417"/>
    </location>
</feature>
<feature type="region of interest" description="Disordered" evidence="1">
    <location>
        <begin position="273"/>
        <end position="292"/>
    </location>
</feature>
<protein>
    <submittedName>
        <fullName evidence="2">Uncharacterized protein</fullName>
    </submittedName>
</protein>
<dbReference type="AlphaFoldDB" id="A0AAD7XPJ8"/>
<feature type="compositionally biased region" description="Low complexity" evidence="1">
    <location>
        <begin position="144"/>
        <end position="158"/>
    </location>
</feature>
<feature type="region of interest" description="Disordered" evidence="1">
    <location>
        <begin position="104"/>
        <end position="212"/>
    </location>
</feature>
<keyword evidence="3" id="KW-1185">Reference proteome</keyword>
<gene>
    <name evidence="2" type="ORF">CTAYLR_005308</name>
</gene>
<sequence length="499" mass="54218">MSDIVLGRADESQTRSARAHSTPPHPTEKRNSTSTQISGKGKLERCVYTNDALPTDGDGALREDEALVLKNSCRRARNDGCLPASDNNRAAPPYSIDALLNLKRKSTHERPGDKRSGAILSADDDEGGEATNQQRAPRTKSRQAAAAKPTAKPPLSAAHPAGSRREGGSRADAASQAHPSDREGFSKKDANLKRPRSEPILGQPEPDLASTDDDVFDCDYVALLSDEAVLAAITSDLAHPEELSSEDAVAPFAAAIHQLSAQRDQRLRRFLSFPSSNGDRDALPKPEAVHEPPVVPKNAELSIEARSKALSGGHFLPPDQPQRPASSIAAFEPSSLSQRRRDVRVDGTQHRDYSYLRRQRDVVGASSNKLGVVERPPRLASSDLTFGDASLLFTEAPTPTHASSSKITSQARPTQHQQQHHHIVPTRSSLSDNTESFRPLQPPLQPNAEQRRHQSKSQSTLGGLPYPPLIHTHHLYPAHEFFVVNIPRRSKAGPLSSSK</sequence>
<accession>A0AAD7XPJ8</accession>